<keyword evidence="2" id="KW-0521">NADP</keyword>
<dbReference type="PANTHER" id="PTHR43673:SF10">
    <property type="entry name" value="NADH DEHYDROGENASE_NAD(P)H NITROREDUCTASE XCC3605-RELATED"/>
    <property type="match status" value="1"/>
</dbReference>
<dbReference type="InterPro" id="IPR033878">
    <property type="entry name" value="NfsB-like"/>
</dbReference>
<evidence type="ECO:0000313" key="6">
    <source>
        <dbReference type="Proteomes" id="UP000503287"/>
    </source>
</evidence>
<name>A0A6G6SI72_PROVU</name>
<dbReference type="SUPFAM" id="SSF55469">
    <property type="entry name" value="FMN-dependent nitroreductase-like"/>
    <property type="match status" value="1"/>
</dbReference>
<evidence type="ECO:0000256" key="3">
    <source>
        <dbReference type="ARBA" id="ARBA00023002"/>
    </source>
</evidence>
<keyword evidence="6" id="KW-1185">Reference proteome</keyword>
<dbReference type="Proteomes" id="UP000503287">
    <property type="component" value="Chromosome"/>
</dbReference>
<dbReference type="AlphaFoldDB" id="A0A6G6SI72"/>
<evidence type="ECO:0000256" key="2">
    <source>
        <dbReference type="ARBA" id="ARBA00022857"/>
    </source>
</evidence>
<evidence type="ECO:0000259" key="4">
    <source>
        <dbReference type="Pfam" id="PF00881"/>
    </source>
</evidence>
<dbReference type="InterPro" id="IPR000415">
    <property type="entry name" value="Nitroreductase-like"/>
</dbReference>
<comment type="similarity">
    <text evidence="1">Belongs to the nitroreductase family.</text>
</comment>
<reference evidence="5 6" key="1">
    <citation type="submission" date="2020-01" db="EMBL/GenBank/DDBJ databases">
        <title>The genomic epidemiology of tigecycline resistance gene tet(X) variants in a swine farm in China.</title>
        <authorList>
            <person name="Peng K."/>
            <person name="Li R."/>
        </authorList>
    </citation>
    <scope>NUCLEOTIDE SEQUENCE [LARGE SCALE GENOMIC DNA]</scope>
    <source>
        <strain evidence="5 6">ZN3</strain>
    </source>
</reference>
<dbReference type="PANTHER" id="PTHR43673">
    <property type="entry name" value="NAD(P)H NITROREDUCTASE YDGI-RELATED"/>
    <property type="match status" value="1"/>
</dbReference>
<feature type="domain" description="Nitroreductase" evidence="4">
    <location>
        <begin position="7"/>
        <end position="193"/>
    </location>
</feature>
<dbReference type="Gene3D" id="3.40.109.10">
    <property type="entry name" value="NADH Oxidase"/>
    <property type="match status" value="1"/>
</dbReference>
<gene>
    <name evidence="5" type="primary">nfsB</name>
    <name evidence="5" type="ORF">GTH24_05830</name>
</gene>
<dbReference type="Pfam" id="PF00881">
    <property type="entry name" value="Nitroreductase"/>
    <property type="match status" value="1"/>
</dbReference>
<dbReference type="InterPro" id="IPR029479">
    <property type="entry name" value="Nitroreductase"/>
</dbReference>
<dbReference type="EC" id="1.5.1.34" evidence="5"/>
<protein>
    <submittedName>
        <fullName evidence="5">Oxygen-insensitive NAD(P)H nitroreductase</fullName>
        <ecNumber evidence="5">1.5.1.34</ecNumber>
    </submittedName>
</protein>
<evidence type="ECO:0000313" key="5">
    <source>
        <dbReference type="EMBL" id="QIF93436.1"/>
    </source>
</evidence>
<dbReference type="CDD" id="cd02149">
    <property type="entry name" value="NfsB-like"/>
    <property type="match status" value="1"/>
</dbReference>
<evidence type="ECO:0000256" key="1">
    <source>
        <dbReference type="ARBA" id="ARBA00007118"/>
    </source>
</evidence>
<keyword evidence="3 5" id="KW-0560">Oxidoreductase</keyword>
<dbReference type="RefSeq" id="WP_164526062.1">
    <property type="nucleotide sequence ID" value="NZ_CP047344.1"/>
</dbReference>
<organism evidence="5 6">
    <name type="scientific">Proteus vulgaris</name>
    <dbReference type="NCBI Taxonomy" id="585"/>
    <lineage>
        <taxon>Bacteria</taxon>
        <taxon>Pseudomonadati</taxon>
        <taxon>Pseudomonadota</taxon>
        <taxon>Gammaproteobacteria</taxon>
        <taxon>Enterobacterales</taxon>
        <taxon>Morganellaceae</taxon>
        <taxon>Proteus</taxon>
    </lineage>
</organism>
<dbReference type="EMBL" id="CP047344">
    <property type="protein sequence ID" value="QIF93436.1"/>
    <property type="molecule type" value="Genomic_DNA"/>
</dbReference>
<dbReference type="NCBIfam" id="NF008275">
    <property type="entry name" value="PRK11053.1"/>
    <property type="match status" value="1"/>
</dbReference>
<proteinExistence type="inferred from homology"/>
<accession>A0A6G6SI72</accession>
<dbReference type="GO" id="GO:0004155">
    <property type="term" value="F:6,7-dihydropteridine reductase activity"/>
    <property type="evidence" value="ECO:0007669"/>
    <property type="project" value="UniProtKB-EC"/>
</dbReference>
<sequence>MNLLKILKTRYATKHFDKNKVIPEQELEQIKALLQLSPSSVNTQPWHFFIAKSDDAKQKIAGSTEGGYEFNKEKILSASHVVVMCTKNTLSEEYLSHLLELEDKAGRYSTAEFKEQNKLARSFFVNLHEKQLDDLSHWIEKQVYLNMGSLLLGAATLGIDALPMEGFDLSKIDSTFSLNDKGLHAVAIVALGYREEDDFNYNLPKSRLPQSEIITDI</sequence>